<evidence type="ECO:0000256" key="4">
    <source>
        <dbReference type="ARBA" id="ARBA00023163"/>
    </source>
</evidence>
<dbReference type="AlphaFoldDB" id="Q9XJ59"/>
<gene>
    <name evidence="8" type="primary">C-ABI3</name>
</gene>
<evidence type="ECO:0000256" key="6">
    <source>
        <dbReference type="SAM" id="MobiDB-lite"/>
    </source>
</evidence>
<feature type="compositionally biased region" description="Polar residues" evidence="6">
    <location>
        <begin position="636"/>
        <end position="652"/>
    </location>
</feature>
<organism evidence="8">
    <name type="scientific">Daucus carota</name>
    <name type="common">Wild carrot</name>
    <dbReference type="NCBI Taxonomy" id="4039"/>
    <lineage>
        <taxon>Eukaryota</taxon>
        <taxon>Viridiplantae</taxon>
        <taxon>Streptophyta</taxon>
        <taxon>Embryophyta</taxon>
        <taxon>Tracheophyta</taxon>
        <taxon>Spermatophyta</taxon>
        <taxon>Magnoliopsida</taxon>
        <taxon>eudicotyledons</taxon>
        <taxon>Gunneridae</taxon>
        <taxon>Pentapetalae</taxon>
        <taxon>asterids</taxon>
        <taxon>campanulids</taxon>
        <taxon>Apiales</taxon>
        <taxon>Apiaceae</taxon>
        <taxon>Apioideae</taxon>
        <taxon>Scandiceae</taxon>
        <taxon>Daucinae</taxon>
        <taxon>Daucus</taxon>
        <taxon>Daucus sect. Daucus</taxon>
    </lineage>
</organism>
<comment type="subcellular location">
    <subcellularLocation>
        <location evidence="1">Nucleus</location>
    </subcellularLocation>
</comment>
<dbReference type="EMBL" id="AB005558">
    <property type="protein sequence ID" value="BAA82596.1"/>
    <property type="molecule type" value="mRNA"/>
</dbReference>
<dbReference type="PANTHER" id="PTHR31140:SF81">
    <property type="entry name" value="B3 DOMAIN-CONTAINING TRANSCRIPTION FACTOR ABI3"/>
    <property type="match status" value="1"/>
</dbReference>
<dbReference type="PROSITE" id="PS50863">
    <property type="entry name" value="B3"/>
    <property type="match status" value="1"/>
</dbReference>
<name>Q9XJ59_DAUCA</name>
<dbReference type="InterPro" id="IPR015300">
    <property type="entry name" value="DNA-bd_pseudobarrel_sf"/>
</dbReference>
<keyword evidence="4" id="KW-0804">Transcription</keyword>
<feature type="region of interest" description="Disordered" evidence="6">
    <location>
        <begin position="625"/>
        <end position="663"/>
    </location>
</feature>
<reference evidence="8" key="1">
    <citation type="journal article" date="1998" name="Plant Cell Physiol.">
        <title>C-ABI3, the carrot homologue of the Arabidopsis ABI3, is expressed during both zygotic and somatic embryogenesis and functions in the regulation of embryo-specific ABA-inducible genes.</title>
        <authorList>
            <person name="Shiota H."/>
            <person name="Satoh R."/>
            <person name="Watabe K."/>
            <person name="Harada H."/>
            <person name="Kamada H."/>
        </authorList>
    </citation>
    <scope>NUCLEOTIDE SEQUENCE</scope>
    <source>
        <strain evidence="8">US-Harumakigosun</strain>
        <tissue evidence="8">Somatic embryo</tissue>
    </source>
</reference>
<dbReference type="InterPro" id="IPR044800">
    <property type="entry name" value="LEC2-like"/>
</dbReference>
<dbReference type="Gene3D" id="2.40.330.10">
    <property type="entry name" value="DNA-binding pseudobarrel domain"/>
    <property type="match status" value="1"/>
</dbReference>
<proteinExistence type="evidence at transcript level"/>
<dbReference type="GO" id="GO:0003700">
    <property type="term" value="F:DNA-binding transcription factor activity"/>
    <property type="evidence" value="ECO:0007669"/>
    <property type="project" value="InterPro"/>
</dbReference>
<protein>
    <submittedName>
        <fullName evidence="8">C-ABI3 protein</fullName>
    </submittedName>
</protein>
<evidence type="ECO:0000256" key="5">
    <source>
        <dbReference type="ARBA" id="ARBA00023242"/>
    </source>
</evidence>
<evidence type="ECO:0000259" key="7">
    <source>
        <dbReference type="PROSITE" id="PS50863"/>
    </source>
</evidence>
<dbReference type="SUPFAM" id="SSF101936">
    <property type="entry name" value="DNA-binding pseudobarrel domain"/>
    <property type="match status" value="1"/>
</dbReference>
<evidence type="ECO:0000256" key="3">
    <source>
        <dbReference type="ARBA" id="ARBA00023125"/>
    </source>
</evidence>
<evidence type="ECO:0000256" key="2">
    <source>
        <dbReference type="ARBA" id="ARBA00023015"/>
    </source>
</evidence>
<dbReference type="SMART" id="SM01019">
    <property type="entry name" value="B3"/>
    <property type="match status" value="1"/>
</dbReference>
<dbReference type="Pfam" id="PF02362">
    <property type="entry name" value="B3"/>
    <property type="match status" value="1"/>
</dbReference>
<evidence type="ECO:0000313" key="8">
    <source>
        <dbReference type="EMBL" id="BAA82596.1"/>
    </source>
</evidence>
<dbReference type="GO" id="GO:0003677">
    <property type="term" value="F:DNA binding"/>
    <property type="evidence" value="ECO:0007669"/>
    <property type="project" value="UniProtKB-KW"/>
</dbReference>
<dbReference type="FunFam" id="2.40.330.10:FF:000003">
    <property type="entry name" value="B3 domain-containing transcription factor FUS3"/>
    <property type="match status" value="1"/>
</dbReference>
<keyword evidence="2" id="KW-0805">Transcription regulation</keyword>
<dbReference type="InterPro" id="IPR003340">
    <property type="entry name" value="B3_DNA-bd"/>
</dbReference>
<dbReference type="GO" id="GO:0005634">
    <property type="term" value="C:nucleus"/>
    <property type="evidence" value="ECO:0007669"/>
    <property type="project" value="UniProtKB-SubCell"/>
</dbReference>
<sequence length="663" mass="73894">MKGEHGDVDEVMEAFGEEIWRGSEESSIFCDVFPALPDFPCMSSTSSSSSNPALNRQFVSSSASSGCSASSSVVVKSDGNLRSVKYEVDVSSALSSTDCMGVMEEFGYMDLIEDGNEGWDPSSIFRNDDESNVGEELIDQGGFKEEERVEEEMGLDELGVMFFEWLKTNKEHISAEDMKNIRFKKSTIECAYKRMGSSKEGKKQLLKLILEWVEQYQLQKKRSREAAEAAAEAATSHQVPCLYQEPNPNPNPNSNFVNFMPTPGANACMWIPTPQSSSIDPLAVVPSGPAPPAVAYYQPYPFVGGANVGPVNCQPYPPQMPQPEYQMLESPQLWPRSQFVLAPQYNSLPDQNGNFVPIAPHPVAPVYGGQYPSQVYNGSNSDRVVRLAPSATKEARQKRMARKRWGSFHRNQPHQNQIQKTDSPEQISEKKLGAENFTNSINGQSSPVNWLYWPAVGPPKLAQPPMAAQSQQPDQYQQGYPTFLPVKAQSNRRPAQQQQKKQGFKGEKNLKFLLQKVLKQSDVGCLGRIVLPKREAETQLPQLEDRDGIQIVMEDIGTSKVWNLRYSLRYWPNNKSRMYVLENTGEFVKENGLQEGDFIVIYSDIKCGKYLIRGVKVRQPVKGKLEAKVTRKHHSNSGAGTDIPQNHSNSGAGTDIPPYTPSN</sequence>
<keyword evidence="5" id="KW-0539">Nucleus</keyword>
<feature type="domain" description="TF-B3" evidence="7">
    <location>
        <begin position="514"/>
        <end position="618"/>
    </location>
</feature>
<accession>Q9XJ59</accession>
<dbReference type="PANTHER" id="PTHR31140">
    <property type="entry name" value="B3 DOMAIN-CONTAINING TRANSCRIPTION FACTOR ABI3"/>
    <property type="match status" value="1"/>
</dbReference>
<evidence type="ECO:0000256" key="1">
    <source>
        <dbReference type="ARBA" id="ARBA00004123"/>
    </source>
</evidence>
<keyword evidence="3" id="KW-0238">DNA-binding</keyword>